<name>A0A211UPW2_PSEAI</name>
<dbReference type="Proteomes" id="UP000276985">
    <property type="component" value="Unassembled WGS sequence"/>
</dbReference>
<dbReference type="AlphaFoldDB" id="A0A211UPW2"/>
<dbReference type="EMBL" id="NSNE01000002">
    <property type="protein sequence ID" value="RPM21521.1"/>
    <property type="molecule type" value="Genomic_DNA"/>
</dbReference>
<evidence type="ECO:0000313" key="3">
    <source>
        <dbReference type="EMBL" id="RPM21521.1"/>
    </source>
</evidence>
<dbReference type="Proteomes" id="UP000284767">
    <property type="component" value="Unassembled WGS sequence"/>
</dbReference>
<dbReference type="EMBL" id="NFFZ01000036">
    <property type="protein sequence ID" value="OTI54934.1"/>
    <property type="molecule type" value="Genomic_DNA"/>
</dbReference>
<reference evidence="2 5" key="1">
    <citation type="submission" date="2017-05" db="EMBL/GenBank/DDBJ databases">
        <authorList>
            <person name="Song R."/>
            <person name="Chenine A.L."/>
            <person name="Ruprecht R.M."/>
        </authorList>
    </citation>
    <scope>NUCLEOTIDE SEQUENCE [LARGE SCALE GENOMIC DNA]</scope>
    <source>
        <strain evidence="2 5">S567_C10_BS</strain>
    </source>
</reference>
<evidence type="ECO:0000313" key="2">
    <source>
        <dbReference type="EMBL" id="OTI54934.1"/>
    </source>
</evidence>
<proteinExistence type="predicted"/>
<reference evidence="3 7" key="2">
    <citation type="submission" date="2017-08" db="EMBL/GenBank/DDBJ databases">
        <authorList>
            <person name="Feschi L."/>
            <person name="Jeukens J."/>
            <person name="Emond-Rheault J.-G."/>
            <person name="Kukavica-Ibrulj I."/>
            <person name="Boyle B."/>
            <person name="Levesque R.C."/>
        </authorList>
    </citation>
    <scope>NUCLEOTIDE SEQUENCE [LARGE SCALE GENOMIC DNA]</scope>
    <source>
        <strain evidence="3 7">PA-W36</strain>
    </source>
</reference>
<dbReference type="EMBL" id="RXTL01000010">
    <property type="protein sequence ID" value="RTS49534.1"/>
    <property type="molecule type" value="Genomic_DNA"/>
</dbReference>
<comment type="caution">
    <text evidence="2">The sequence shown here is derived from an EMBL/GenBank/DDBJ whole genome shotgun (WGS) entry which is preliminary data.</text>
</comment>
<evidence type="ECO:0000313" key="4">
    <source>
        <dbReference type="EMBL" id="RTS49534.1"/>
    </source>
</evidence>
<evidence type="ECO:0000313" key="6">
    <source>
        <dbReference type="Proteomes" id="UP000276985"/>
    </source>
</evidence>
<sequence length="44" mass="4874">MNGNLFAHQCVPRQWGAPGRYMPTGSENSCTPTDYTPDLSGFLR</sequence>
<gene>
    <name evidence="2" type="ORF">CAZ10_35900</name>
    <name evidence="4" type="ORF">DY940_07590</name>
    <name evidence="3" type="ORF">IPC1295_04465</name>
</gene>
<organism evidence="2 5">
    <name type="scientific">Pseudomonas aeruginosa</name>
    <dbReference type="NCBI Taxonomy" id="287"/>
    <lineage>
        <taxon>Bacteria</taxon>
        <taxon>Pseudomonadati</taxon>
        <taxon>Pseudomonadota</taxon>
        <taxon>Gammaproteobacteria</taxon>
        <taxon>Pseudomonadales</taxon>
        <taxon>Pseudomonadaceae</taxon>
        <taxon>Pseudomonas</taxon>
    </lineage>
</organism>
<reference evidence="3 7" key="4">
    <citation type="submission" date="2019-01" db="EMBL/GenBank/DDBJ databases">
        <title>The Pseudomonas aeruginosa pan-genome provides new insights on its population structure, horizontal gene transfer and pathogenicity.</title>
        <authorList>
            <person name="Freschi L."/>
            <person name="Vincent A.T."/>
            <person name="Jeukens J."/>
            <person name="Emond-Rheault J.-G."/>
            <person name="Kukavica-Ibrulj I."/>
            <person name="Dupont M.-J."/>
            <person name="Charette S.J."/>
            <person name="Boyle B."/>
            <person name="Levesque R.C."/>
        </authorList>
    </citation>
    <scope>NUCLEOTIDE SEQUENCE [LARGE SCALE GENOMIC DNA]</scope>
    <source>
        <strain evidence="3 7">PA-W36</strain>
    </source>
</reference>
<evidence type="ECO:0000313" key="5">
    <source>
        <dbReference type="Proteomes" id="UP000194857"/>
    </source>
</evidence>
<evidence type="ECO:0000256" key="1">
    <source>
        <dbReference type="SAM" id="MobiDB-lite"/>
    </source>
</evidence>
<dbReference type="KEGG" id="paeb:NCGM1900_5028"/>
<evidence type="ECO:0000313" key="7">
    <source>
        <dbReference type="Proteomes" id="UP000284767"/>
    </source>
</evidence>
<feature type="compositionally biased region" description="Polar residues" evidence="1">
    <location>
        <begin position="25"/>
        <end position="34"/>
    </location>
</feature>
<reference evidence="4 6" key="3">
    <citation type="submission" date="2018-12" db="EMBL/GenBank/DDBJ databases">
        <title>Pseudomonas aeruginosa Diversity Panel.</title>
        <authorList>
            <person name="Snesrud E."/>
            <person name="Mcgann P."/>
        </authorList>
    </citation>
    <scope>NUCLEOTIDE SEQUENCE [LARGE SCALE GENOMIC DNA]</scope>
    <source>
        <strain evidence="4 6">MRSN6241</strain>
    </source>
</reference>
<protein>
    <submittedName>
        <fullName evidence="2">Ferredoxin</fullName>
    </submittedName>
</protein>
<dbReference type="Proteomes" id="UP000194857">
    <property type="component" value="Unassembled WGS sequence"/>
</dbReference>
<feature type="region of interest" description="Disordered" evidence="1">
    <location>
        <begin position="17"/>
        <end position="44"/>
    </location>
</feature>
<accession>A0A211UPW2</accession>